<evidence type="ECO:0000256" key="2">
    <source>
        <dbReference type="SAM" id="Phobius"/>
    </source>
</evidence>
<evidence type="ECO:0000313" key="3">
    <source>
        <dbReference type="EMBL" id="KJZ73695.1"/>
    </source>
</evidence>
<reference evidence="3 4" key="1">
    <citation type="journal article" date="2014" name="Genome Biol. Evol.">
        <title>Comparative genomics and transcriptomics analyses reveal divergent lifestyle features of nematode endoparasitic fungus Hirsutella minnesotensis.</title>
        <authorList>
            <person name="Lai Y."/>
            <person name="Liu K."/>
            <person name="Zhang X."/>
            <person name="Zhang X."/>
            <person name="Li K."/>
            <person name="Wang N."/>
            <person name="Shu C."/>
            <person name="Wu Y."/>
            <person name="Wang C."/>
            <person name="Bushley K.E."/>
            <person name="Xiang M."/>
            <person name="Liu X."/>
        </authorList>
    </citation>
    <scope>NUCLEOTIDE SEQUENCE [LARGE SCALE GENOMIC DNA]</scope>
    <source>
        <strain evidence="3 4">3608</strain>
    </source>
</reference>
<dbReference type="EMBL" id="KQ030532">
    <property type="protein sequence ID" value="KJZ73695.1"/>
    <property type="molecule type" value="Genomic_DNA"/>
</dbReference>
<protein>
    <submittedName>
        <fullName evidence="3">Uncharacterized protein</fullName>
    </submittedName>
</protein>
<keyword evidence="4" id="KW-1185">Reference proteome</keyword>
<sequence>MPSQPDAVSAEAAAPAPRDGQEDAGETGAAAGRLQPSSSFTRHQLFYLVVLDGLGGMALSGGINFAIAYGMYTAANTTQNPIRLFQLPNTLAGDAAVTIIVQCIITWIIEAILVSHDLSQGSVQPIGFVSEPSNRLLRYLFLLPADPDATPAPVRIFGFLALIQHAARGFLCAVVSFLPIWPITIGLLIAAGHRNGGDWEYEKRWTPQVFKLLLGGILGLVTTPFMAWFWLVRAGWEAKHQAEP</sequence>
<feature type="transmembrane region" description="Helical" evidence="2">
    <location>
        <begin position="91"/>
        <end position="114"/>
    </location>
</feature>
<dbReference type="OrthoDB" id="15595at2759"/>
<feature type="transmembrane region" description="Helical" evidence="2">
    <location>
        <begin position="170"/>
        <end position="192"/>
    </location>
</feature>
<feature type="transmembrane region" description="Helical" evidence="2">
    <location>
        <begin position="45"/>
        <end position="71"/>
    </location>
</feature>
<evidence type="ECO:0000256" key="1">
    <source>
        <dbReference type="SAM" id="MobiDB-lite"/>
    </source>
</evidence>
<dbReference type="InterPro" id="IPR018852">
    <property type="entry name" value="DUF2456"/>
</dbReference>
<dbReference type="PANTHER" id="PTHR28297">
    <property type="entry name" value="FUNGAL PROTEIN"/>
    <property type="match status" value="1"/>
</dbReference>
<feature type="transmembrane region" description="Helical" evidence="2">
    <location>
        <begin position="212"/>
        <end position="231"/>
    </location>
</feature>
<dbReference type="Proteomes" id="UP000054481">
    <property type="component" value="Unassembled WGS sequence"/>
</dbReference>
<feature type="region of interest" description="Disordered" evidence="1">
    <location>
        <begin position="1"/>
        <end position="33"/>
    </location>
</feature>
<dbReference type="Pfam" id="PF10445">
    <property type="entry name" value="DUF2456"/>
    <property type="match status" value="1"/>
</dbReference>
<accession>A0A0F7ZNG2</accession>
<name>A0A0F7ZNG2_9HYPO</name>
<proteinExistence type="predicted"/>
<gene>
    <name evidence="3" type="ORF">HIM_06813</name>
</gene>
<dbReference type="AlphaFoldDB" id="A0A0F7ZNG2"/>
<evidence type="ECO:0000313" key="4">
    <source>
        <dbReference type="Proteomes" id="UP000054481"/>
    </source>
</evidence>
<keyword evidence="2" id="KW-0472">Membrane</keyword>
<keyword evidence="2" id="KW-0812">Transmembrane</keyword>
<dbReference type="PANTHER" id="PTHR28297:SF1">
    <property type="entry name" value="FUNGAL PROTEIN"/>
    <property type="match status" value="1"/>
</dbReference>
<organism evidence="3 4">
    <name type="scientific">Hirsutella minnesotensis 3608</name>
    <dbReference type="NCBI Taxonomy" id="1043627"/>
    <lineage>
        <taxon>Eukaryota</taxon>
        <taxon>Fungi</taxon>
        <taxon>Dikarya</taxon>
        <taxon>Ascomycota</taxon>
        <taxon>Pezizomycotina</taxon>
        <taxon>Sordariomycetes</taxon>
        <taxon>Hypocreomycetidae</taxon>
        <taxon>Hypocreales</taxon>
        <taxon>Ophiocordycipitaceae</taxon>
        <taxon>Hirsutella</taxon>
    </lineage>
</organism>
<keyword evidence="2" id="KW-1133">Transmembrane helix</keyword>
<feature type="compositionally biased region" description="Low complexity" evidence="1">
    <location>
        <begin position="1"/>
        <end position="17"/>
    </location>
</feature>